<dbReference type="Proteomes" id="UP000051845">
    <property type="component" value="Unassembled WGS sequence"/>
</dbReference>
<dbReference type="GO" id="GO:0003677">
    <property type="term" value="F:DNA binding"/>
    <property type="evidence" value="ECO:0007669"/>
    <property type="project" value="UniProtKB-UniRule"/>
</dbReference>
<sequence length="175" mass="19987">MEDRIIAVFLAELAAKPFSQISISSIMKRAGLPRTEFYLFFDNLDDCITTILATRLRTVFESLTDVFIDDKTLVAGVQFVMSGQDTIEKLWKLQTSHTDVFAQLKEQFTKLAETSIAQKWPTLNGTDLSYFSQYYAVSILNMIEWYFDHDVSARYVSTRVAALYQGLFTTIANFA</sequence>
<dbReference type="SUPFAM" id="SSF46689">
    <property type="entry name" value="Homeodomain-like"/>
    <property type="match status" value="1"/>
</dbReference>
<organism evidence="4 5">
    <name type="scientific">Secundilactobacillus collinoides DSM 20515 = JCM 1123</name>
    <dbReference type="NCBI Taxonomy" id="1423733"/>
    <lineage>
        <taxon>Bacteria</taxon>
        <taxon>Bacillati</taxon>
        <taxon>Bacillota</taxon>
        <taxon>Bacilli</taxon>
        <taxon>Lactobacillales</taxon>
        <taxon>Lactobacillaceae</taxon>
        <taxon>Secundilactobacillus</taxon>
    </lineage>
</organism>
<evidence type="ECO:0000256" key="1">
    <source>
        <dbReference type="ARBA" id="ARBA00023125"/>
    </source>
</evidence>
<dbReference type="InterPro" id="IPR001647">
    <property type="entry name" value="HTH_TetR"/>
</dbReference>
<feature type="domain" description="HTH tetR-type" evidence="3">
    <location>
        <begin position="1"/>
        <end position="59"/>
    </location>
</feature>
<protein>
    <recommendedName>
        <fullName evidence="3">HTH tetR-type domain-containing protein</fullName>
    </recommendedName>
</protein>
<proteinExistence type="predicted"/>
<comment type="caution">
    <text evidence="4">The sequence shown here is derived from an EMBL/GenBank/DDBJ whole genome shotgun (WGS) entry which is preliminary data.</text>
</comment>
<dbReference type="InterPro" id="IPR009057">
    <property type="entry name" value="Homeodomain-like_sf"/>
</dbReference>
<evidence type="ECO:0000313" key="5">
    <source>
        <dbReference type="Proteomes" id="UP000051845"/>
    </source>
</evidence>
<name>A0A0R2BET3_SECCO</name>
<reference evidence="4 5" key="1">
    <citation type="journal article" date="2015" name="Genome Announc.">
        <title>Expanding the biotechnology potential of lactobacilli through comparative genomics of 213 strains and associated genera.</title>
        <authorList>
            <person name="Sun Z."/>
            <person name="Harris H.M."/>
            <person name="McCann A."/>
            <person name="Guo C."/>
            <person name="Argimon S."/>
            <person name="Zhang W."/>
            <person name="Yang X."/>
            <person name="Jeffery I.B."/>
            <person name="Cooney J.C."/>
            <person name="Kagawa T.F."/>
            <person name="Liu W."/>
            <person name="Song Y."/>
            <person name="Salvetti E."/>
            <person name="Wrobel A."/>
            <person name="Rasinkangas P."/>
            <person name="Parkhill J."/>
            <person name="Rea M.C."/>
            <person name="O'Sullivan O."/>
            <person name="Ritari J."/>
            <person name="Douillard F.P."/>
            <person name="Paul Ross R."/>
            <person name="Yang R."/>
            <person name="Briner A.E."/>
            <person name="Felis G.E."/>
            <person name="de Vos W.M."/>
            <person name="Barrangou R."/>
            <person name="Klaenhammer T.R."/>
            <person name="Caufield P.W."/>
            <person name="Cui Y."/>
            <person name="Zhang H."/>
            <person name="O'Toole P.W."/>
        </authorList>
    </citation>
    <scope>NUCLEOTIDE SEQUENCE [LARGE SCALE GENOMIC DNA]</scope>
    <source>
        <strain evidence="4 5">DSM 20515</strain>
    </source>
</reference>
<evidence type="ECO:0000259" key="3">
    <source>
        <dbReference type="PROSITE" id="PS50977"/>
    </source>
</evidence>
<gene>
    <name evidence="4" type="ORF">FC82_GL003085</name>
</gene>
<dbReference type="Gene3D" id="1.10.357.10">
    <property type="entry name" value="Tetracycline Repressor, domain 2"/>
    <property type="match status" value="1"/>
</dbReference>
<dbReference type="PROSITE" id="PS50977">
    <property type="entry name" value="HTH_TETR_2"/>
    <property type="match status" value="1"/>
</dbReference>
<feature type="DNA-binding region" description="H-T-H motif" evidence="2">
    <location>
        <begin position="22"/>
        <end position="41"/>
    </location>
</feature>
<evidence type="ECO:0000313" key="4">
    <source>
        <dbReference type="EMBL" id="KRM77713.1"/>
    </source>
</evidence>
<evidence type="ECO:0000256" key="2">
    <source>
        <dbReference type="PROSITE-ProRule" id="PRU00335"/>
    </source>
</evidence>
<dbReference type="PATRIC" id="fig|1423733.4.peg.3209"/>
<dbReference type="RefSeq" id="WP_056996057.1">
    <property type="nucleotide sequence ID" value="NZ_AYYR01000009.1"/>
</dbReference>
<dbReference type="EMBL" id="AYYR01000009">
    <property type="protein sequence ID" value="KRM77713.1"/>
    <property type="molecule type" value="Genomic_DNA"/>
</dbReference>
<accession>A0A0R2BET3</accession>
<dbReference type="AlphaFoldDB" id="A0A0R2BET3"/>
<keyword evidence="1 2" id="KW-0238">DNA-binding</keyword>